<protein>
    <recommendedName>
        <fullName evidence="4">Glycerophosphoryl diester phosphodiesterase membrane domain-containing protein</fullName>
    </recommendedName>
</protein>
<evidence type="ECO:0008006" key="4">
    <source>
        <dbReference type="Google" id="ProtNLM"/>
    </source>
</evidence>
<gene>
    <name evidence="2" type="ORF">ABR63_03015</name>
</gene>
<keyword evidence="1" id="KW-0812">Transmembrane</keyword>
<organism evidence="2 3">
    <name type="scientific">SAR86 cluster bacterium BACL1 MAG-120920-bin57</name>
    <dbReference type="NCBI Taxonomy" id="1655571"/>
    <lineage>
        <taxon>Bacteria</taxon>
        <taxon>Pseudomonadati</taxon>
        <taxon>Pseudomonadota</taxon>
        <taxon>Gammaproteobacteria</taxon>
        <taxon>SAR86 cluster</taxon>
    </lineage>
</organism>
<reference evidence="3" key="1">
    <citation type="submission" date="2015-10" db="EMBL/GenBank/DDBJ databases">
        <title>Metagenome-Assembled Genomes uncover a global brackish microbiome.</title>
        <authorList>
            <person name="Hugerth L.W."/>
            <person name="Larsson J."/>
            <person name="Alneberg J."/>
            <person name="Lindh M.V."/>
            <person name="Legrand C."/>
            <person name="Pinhassi J."/>
            <person name="Andersson A."/>
        </authorList>
    </citation>
    <scope>NUCLEOTIDE SEQUENCE [LARGE SCALE GENOMIC DNA]</scope>
</reference>
<evidence type="ECO:0000256" key="1">
    <source>
        <dbReference type="SAM" id="Phobius"/>
    </source>
</evidence>
<accession>A0A0R2PYT9</accession>
<evidence type="ECO:0000313" key="2">
    <source>
        <dbReference type="EMBL" id="KRO41267.1"/>
    </source>
</evidence>
<comment type="caution">
    <text evidence="2">The sequence shown here is derived from an EMBL/GenBank/DDBJ whole genome shotgun (WGS) entry which is preliminary data.</text>
</comment>
<evidence type="ECO:0000313" key="3">
    <source>
        <dbReference type="Proteomes" id="UP000050874"/>
    </source>
</evidence>
<feature type="transmembrane region" description="Helical" evidence="1">
    <location>
        <begin position="80"/>
        <end position="100"/>
    </location>
</feature>
<sequence length="203" mass="21598">MTVEVALAHLVMSMGVGSNMSNSAALELISSISGQLFVLVALSLILSVGLSGGAMVAFQGLTLSNAASPYQSLLSGIKKFFPLLLGNLLHSLAYGIGFILLVFPGFYLYARLGLFPLYIMFSNKGALDSLGESWQATDEFGNKLFVLTSAFMGIQIIFGLVGSIAGLDSGLGFLVIATLLKYAATMPLFYLFFSLHQSLEKTN</sequence>
<feature type="transmembrane region" description="Helical" evidence="1">
    <location>
        <begin position="35"/>
        <end position="59"/>
    </location>
</feature>
<proteinExistence type="predicted"/>
<dbReference type="Proteomes" id="UP000050874">
    <property type="component" value="Unassembled WGS sequence"/>
</dbReference>
<dbReference type="AlphaFoldDB" id="A0A0R2PYT9"/>
<keyword evidence="1" id="KW-0472">Membrane</keyword>
<dbReference type="EMBL" id="LIAV01000012">
    <property type="protein sequence ID" value="KRO41267.1"/>
    <property type="molecule type" value="Genomic_DNA"/>
</dbReference>
<feature type="transmembrane region" description="Helical" evidence="1">
    <location>
        <begin position="144"/>
        <end position="165"/>
    </location>
</feature>
<name>A0A0R2PYT9_9GAMM</name>
<keyword evidence="1" id="KW-1133">Transmembrane helix</keyword>
<feature type="transmembrane region" description="Helical" evidence="1">
    <location>
        <begin position="171"/>
        <end position="193"/>
    </location>
</feature>